<feature type="domain" description="Trichome birefringence-like N-terminal" evidence="9">
    <location>
        <begin position="25"/>
        <end position="77"/>
    </location>
</feature>
<feature type="chain" id="PRO_5027050133" evidence="7">
    <location>
        <begin position="23"/>
        <end position="345"/>
    </location>
</feature>
<dbReference type="Pfam" id="PF14416">
    <property type="entry name" value="PMR5N"/>
    <property type="match status" value="1"/>
</dbReference>
<evidence type="ECO:0000256" key="1">
    <source>
        <dbReference type="ARBA" id="ARBA00004167"/>
    </source>
</evidence>
<dbReference type="PANTHER" id="PTHR32285:SF36">
    <property type="entry name" value="PROTEIN TRICHOME BIREFRINGENCE-LIKE 38"/>
    <property type="match status" value="1"/>
</dbReference>
<protein>
    <submittedName>
        <fullName evidence="11">Protein trichome birefringence-like 41</fullName>
    </submittedName>
</protein>
<dbReference type="PANTHER" id="PTHR32285">
    <property type="entry name" value="PROTEIN TRICHOME BIREFRINGENCE-LIKE 9-RELATED"/>
    <property type="match status" value="1"/>
</dbReference>
<dbReference type="AlphaFoldDB" id="A0A6J1FER0"/>
<dbReference type="GO" id="GO:0016413">
    <property type="term" value="F:O-acetyltransferase activity"/>
    <property type="evidence" value="ECO:0007669"/>
    <property type="project" value="InterPro"/>
</dbReference>
<dbReference type="InterPro" id="IPR029962">
    <property type="entry name" value="TBL"/>
</dbReference>
<dbReference type="Pfam" id="PF13839">
    <property type="entry name" value="PC-Esterase"/>
    <property type="match status" value="1"/>
</dbReference>
<keyword evidence="4" id="KW-0735">Signal-anchor</keyword>
<dbReference type="Proteomes" id="UP000504609">
    <property type="component" value="Unplaced"/>
</dbReference>
<sequence>MSPGRKILGLFLVGIFIGTVTGQTGCDPYIGKWVLDSAYPLYNSSECPFIRKEYDCVKYGRPDRRYLQFRWQPLHCDLPRFDGEEFLKRFREKKIMFVGDSISINQWESLLCMLHAALPDATVIQQSNETFRSYTFKEYGTSVMLCLNHYLVDIEEEDIGRVLKLDSLKSGDLWKEMDVLIFNTWLWWNRRQPGQPWDYIQIGNERVKDMDRMKAFEHALRTWAKWVDSEVDTHKTTLFFQGISPTHYNGKDWNEPGVKNCGNETSPVAGSTYPGGLPAASFTLQKVLNGISNPVHLLNITTLSQLRKDAHPGTYSGLREMDCIHWCIAGLPDAWNQLLYAALIS</sequence>
<keyword evidence="6" id="KW-0472">Membrane</keyword>
<evidence type="ECO:0000256" key="4">
    <source>
        <dbReference type="ARBA" id="ARBA00022968"/>
    </source>
</evidence>
<organism evidence="10 11">
    <name type="scientific">Cucurbita moschata</name>
    <name type="common">Winter crookneck squash</name>
    <name type="synonym">Cucurbita pepo var. moschata</name>
    <dbReference type="NCBI Taxonomy" id="3662"/>
    <lineage>
        <taxon>Eukaryota</taxon>
        <taxon>Viridiplantae</taxon>
        <taxon>Streptophyta</taxon>
        <taxon>Embryophyta</taxon>
        <taxon>Tracheophyta</taxon>
        <taxon>Spermatophyta</taxon>
        <taxon>Magnoliopsida</taxon>
        <taxon>eudicotyledons</taxon>
        <taxon>Gunneridae</taxon>
        <taxon>Pentapetalae</taxon>
        <taxon>rosids</taxon>
        <taxon>fabids</taxon>
        <taxon>Cucurbitales</taxon>
        <taxon>Cucurbitaceae</taxon>
        <taxon>Cucurbiteae</taxon>
        <taxon>Cucurbita</taxon>
    </lineage>
</organism>
<dbReference type="RefSeq" id="XP_022939021.1">
    <property type="nucleotide sequence ID" value="XM_023083253.1"/>
</dbReference>
<gene>
    <name evidence="11" type="primary">LOC111445049</name>
</gene>
<evidence type="ECO:0000256" key="5">
    <source>
        <dbReference type="ARBA" id="ARBA00022989"/>
    </source>
</evidence>
<keyword evidence="3" id="KW-0812">Transmembrane</keyword>
<accession>A0A6J1FER0</accession>
<feature type="signal peptide" evidence="7">
    <location>
        <begin position="1"/>
        <end position="22"/>
    </location>
</feature>
<evidence type="ECO:0000259" key="9">
    <source>
        <dbReference type="Pfam" id="PF14416"/>
    </source>
</evidence>
<dbReference type="InterPro" id="IPR025846">
    <property type="entry name" value="TBL_N"/>
</dbReference>
<reference evidence="11" key="1">
    <citation type="submission" date="2025-08" db="UniProtKB">
        <authorList>
            <consortium name="RefSeq"/>
        </authorList>
    </citation>
    <scope>IDENTIFICATION</scope>
    <source>
        <tissue evidence="11">Young leaves</tissue>
    </source>
</reference>
<dbReference type="GO" id="GO:0016020">
    <property type="term" value="C:membrane"/>
    <property type="evidence" value="ECO:0007669"/>
    <property type="project" value="UniProtKB-SubCell"/>
</dbReference>
<feature type="domain" description="Trichome birefringence-like C-terminal" evidence="8">
    <location>
        <begin position="78"/>
        <end position="341"/>
    </location>
</feature>
<dbReference type="GeneID" id="111445049"/>
<evidence type="ECO:0000256" key="3">
    <source>
        <dbReference type="ARBA" id="ARBA00022692"/>
    </source>
</evidence>
<comment type="subcellular location">
    <subcellularLocation>
        <location evidence="1">Membrane</location>
        <topology evidence="1">Single-pass membrane protein</topology>
    </subcellularLocation>
</comment>
<evidence type="ECO:0000256" key="7">
    <source>
        <dbReference type="SAM" id="SignalP"/>
    </source>
</evidence>
<keyword evidence="5" id="KW-1133">Transmembrane helix</keyword>
<proteinExistence type="inferred from homology"/>
<dbReference type="GO" id="GO:0005794">
    <property type="term" value="C:Golgi apparatus"/>
    <property type="evidence" value="ECO:0007669"/>
    <property type="project" value="TreeGrafter"/>
</dbReference>
<evidence type="ECO:0000256" key="6">
    <source>
        <dbReference type="ARBA" id="ARBA00023136"/>
    </source>
</evidence>
<evidence type="ECO:0000313" key="11">
    <source>
        <dbReference type="RefSeq" id="XP_022939021.1"/>
    </source>
</evidence>
<comment type="similarity">
    <text evidence="2">Belongs to the PC-esterase family. TBL subfamily.</text>
</comment>
<evidence type="ECO:0000259" key="8">
    <source>
        <dbReference type="Pfam" id="PF13839"/>
    </source>
</evidence>
<evidence type="ECO:0000256" key="2">
    <source>
        <dbReference type="ARBA" id="ARBA00007727"/>
    </source>
</evidence>
<keyword evidence="10" id="KW-1185">Reference proteome</keyword>
<evidence type="ECO:0000313" key="10">
    <source>
        <dbReference type="Proteomes" id="UP000504609"/>
    </source>
</evidence>
<dbReference type="KEGG" id="cmos:111445049"/>
<keyword evidence="7" id="KW-0732">Signal</keyword>
<dbReference type="InterPro" id="IPR026057">
    <property type="entry name" value="TBL_C"/>
</dbReference>
<name>A0A6J1FER0_CUCMO</name>